<evidence type="ECO:0000259" key="4">
    <source>
        <dbReference type="Pfam" id="PF00582"/>
    </source>
</evidence>
<dbReference type="eggNOG" id="COG0589">
    <property type="taxonomic scope" value="Bacteria"/>
</dbReference>
<dbReference type="RefSeq" id="WP_005991166.1">
    <property type="nucleotide sequence ID" value="NZ_AECZ01000003.1"/>
</dbReference>
<evidence type="ECO:0000313" key="5">
    <source>
        <dbReference type="EMBL" id="EFL52612.1"/>
    </source>
</evidence>
<dbReference type="PANTHER" id="PTHR46268">
    <property type="entry name" value="STRESS RESPONSE PROTEIN NHAX"/>
    <property type="match status" value="1"/>
</dbReference>
<evidence type="ECO:0000256" key="3">
    <source>
        <dbReference type="ARBA" id="ARBA00022840"/>
    </source>
</evidence>
<evidence type="ECO:0000313" key="6">
    <source>
        <dbReference type="Proteomes" id="UP000006250"/>
    </source>
</evidence>
<evidence type="ECO:0000256" key="1">
    <source>
        <dbReference type="ARBA" id="ARBA00008791"/>
    </source>
</evidence>
<dbReference type="PANTHER" id="PTHR46268:SF27">
    <property type="entry name" value="UNIVERSAL STRESS PROTEIN RV2623"/>
    <property type="match status" value="1"/>
</dbReference>
<dbReference type="Pfam" id="PF00582">
    <property type="entry name" value="Usp"/>
    <property type="match status" value="1"/>
</dbReference>
<dbReference type="AlphaFoldDB" id="E1JSX9"/>
<keyword evidence="6" id="KW-1185">Reference proteome</keyword>
<dbReference type="InterPro" id="IPR006016">
    <property type="entry name" value="UspA"/>
</dbReference>
<dbReference type="Proteomes" id="UP000006250">
    <property type="component" value="Unassembled WGS sequence"/>
</dbReference>
<dbReference type="InterPro" id="IPR006015">
    <property type="entry name" value="Universal_stress_UspA"/>
</dbReference>
<dbReference type="Gene3D" id="3.40.50.620">
    <property type="entry name" value="HUPs"/>
    <property type="match status" value="1"/>
</dbReference>
<reference evidence="5 6" key="1">
    <citation type="submission" date="2010-08" db="EMBL/GenBank/DDBJ databases">
        <title>The draft genome of Desulfovibrio fructosovorans JJ.</title>
        <authorList>
            <consortium name="US DOE Joint Genome Institute (JGI-PGF)"/>
            <person name="Lucas S."/>
            <person name="Copeland A."/>
            <person name="Lapidus A."/>
            <person name="Cheng J.-F."/>
            <person name="Bruce D."/>
            <person name="Goodwin L."/>
            <person name="Pitluck S."/>
            <person name="Land M.L."/>
            <person name="Hauser L."/>
            <person name="Chang Y.-J."/>
            <person name="Jeffries C."/>
            <person name="Wall J.D."/>
            <person name="Stahl D.A."/>
            <person name="Arkin A.P."/>
            <person name="Dehal P."/>
            <person name="Stolyar S.M."/>
            <person name="Hazen T.C."/>
            <person name="Woyke T.J."/>
        </authorList>
    </citation>
    <scope>NUCLEOTIDE SEQUENCE [LARGE SCALE GENOMIC DNA]</scope>
    <source>
        <strain evidence="5 6">JJ</strain>
    </source>
</reference>
<dbReference type="STRING" id="596151.DesfrDRAFT_0718"/>
<sequence>MLPQYRKILYATDLSATARQALRHVAALEERFDAAVTVLHVLPDPLELFSEQAGMDLEQAFGEDGAHWIGQGEYARAGKAMRGRLEAIAAEDFPPGPSARHFAEAEVRIVCGDPTEQILQEAQKGGYDLIVMGTHGHGRLLGMVLGSVAQQTIRSSRIPVLVVPLPE</sequence>
<evidence type="ECO:0000256" key="2">
    <source>
        <dbReference type="ARBA" id="ARBA00022741"/>
    </source>
</evidence>
<accession>E1JSX9</accession>
<dbReference type="PIRSF" id="PIRSF006276">
    <property type="entry name" value="UspA"/>
    <property type="match status" value="1"/>
</dbReference>
<protein>
    <submittedName>
        <fullName evidence="5">UspA domain protein</fullName>
    </submittedName>
</protein>
<dbReference type="GO" id="GO:0005524">
    <property type="term" value="F:ATP binding"/>
    <property type="evidence" value="ECO:0007669"/>
    <property type="project" value="UniProtKB-KW"/>
</dbReference>
<name>E1JSX9_SOLFR</name>
<keyword evidence="3" id="KW-0067">ATP-binding</keyword>
<dbReference type="CDD" id="cd00293">
    <property type="entry name" value="USP-like"/>
    <property type="match status" value="1"/>
</dbReference>
<dbReference type="EMBL" id="AECZ01000003">
    <property type="protein sequence ID" value="EFL52612.1"/>
    <property type="molecule type" value="Genomic_DNA"/>
</dbReference>
<dbReference type="PRINTS" id="PR01438">
    <property type="entry name" value="UNVRSLSTRESS"/>
</dbReference>
<proteinExistence type="inferred from homology"/>
<dbReference type="InterPro" id="IPR014729">
    <property type="entry name" value="Rossmann-like_a/b/a_fold"/>
</dbReference>
<keyword evidence="2" id="KW-0547">Nucleotide-binding</keyword>
<feature type="domain" description="UspA" evidence="4">
    <location>
        <begin position="5"/>
        <end position="164"/>
    </location>
</feature>
<dbReference type="OrthoDB" id="3217301at2"/>
<dbReference type="SUPFAM" id="SSF52402">
    <property type="entry name" value="Adenine nucleotide alpha hydrolases-like"/>
    <property type="match status" value="1"/>
</dbReference>
<comment type="similarity">
    <text evidence="1">Belongs to the universal stress protein A family.</text>
</comment>
<organism evidence="5 6">
    <name type="scientific">Solidesulfovibrio fructosivorans JJ]</name>
    <dbReference type="NCBI Taxonomy" id="596151"/>
    <lineage>
        <taxon>Bacteria</taxon>
        <taxon>Pseudomonadati</taxon>
        <taxon>Thermodesulfobacteriota</taxon>
        <taxon>Desulfovibrionia</taxon>
        <taxon>Desulfovibrionales</taxon>
        <taxon>Desulfovibrionaceae</taxon>
        <taxon>Solidesulfovibrio</taxon>
    </lineage>
</organism>
<gene>
    <name evidence="5" type="ORF">DesfrDRAFT_0718</name>
</gene>
<comment type="caution">
    <text evidence="5">The sequence shown here is derived from an EMBL/GenBank/DDBJ whole genome shotgun (WGS) entry which is preliminary data.</text>
</comment>